<evidence type="ECO:0000259" key="1">
    <source>
        <dbReference type="Pfam" id="PF00931"/>
    </source>
</evidence>
<evidence type="ECO:0000259" key="3">
    <source>
        <dbReference type="Pfam" id="PF25000"/>
    </source>
</evidence>
<dbReference type="Pfam" id="PF13374">
    <property type="entry name" value="TPR_10"/>
    <property type="match status" value="2"/>
</dbReference>
<feature type="domain" description="DUF7779" evidence="3">
    <location>
        <begin position="720"/>
        <end position="810"/>
    </location>
</feature>
<dbReference type="Pfam" id="PF25000">
    <property type="entry name" value="DUF7779"/>
    <property type="match status" value="1"/>
</dbReference>
<dbReference type="PANTHER" id="PTHR46082:SF6">
    <property type="entry name" value="AAA+ ATPASE DOMAIN-CONTAINING PROTEIN-RELATED"/>
    <property type="match status" value="1"/>
</dbReference>
<dbReference type="RefSeq" id="WP_345000522.1">
    <property type="nucleotide sequence ID" value="NZ_BAAAXV010000009.1"/>
</dbReference>
<dbReference type="InterPro" id="IPR053137">
    <property type="entry name" value="NLR-like"/>
</dbReference>
<protein>
    <submittedName>
        <fullName evidence="4">FxSxx-COOH system tetratricopeptide repeat protein</fullName>
    </submittedName>
</protein>
<dbReference type="Pfam" id="PF00931">
    <property type="entry name" value="NB-ARC"/>
    <property type="match status" value="1"/>
</dbReference>
<dbReference type="InterPro" id="IPR011990">
    <property type="entry name" value="TPR-like_helical_dom_sf"/>
</dbReference>
<dbReference type="InterPro" id="IPR027417">
    <property type="entry name" value="P-loop_NTPase"/>
</dbReference>
<dbReference type="SUPFAM" id="SSF48452">
    <property type="entry name" value="TPR-like"/>
    <property type="match status" value="3"/>
</dbReference>
<dbReference type="InterPro" id="IPR056681">
    <property type="entry name" value="DUF7779"/>
</dbReference>
<dbReference type="PANTHER" id="PTHR46082">
    <property type="entry name" value="ATP/GTP-BINDING PROTEIN-RELATED"/>
    <property type="match status" value="1"/>
</dbReference>
<dbReference type="InterPro" id="IPR002182">
    <property type="entry name" value="NB-ARC"/>
</dbReference>
<feature type="domain" description="TIR" evidence="2">
    <location>
        <begin position="335"/>
        <end position="438"/>
    </location>
</feature>
<reference evidence="4 5" key="1">
    <citation type="submission" date="2024-09" db="EMBL/GenBank/DDBJ databases">
        <authorList>
            <person name="Sun Q."/>
            <person name="Mori K."/>
        </authorList>
    </citation>
    <scope>NUCLEOTIDE SEQUENCE [LARGE SCALE GENOMIC DNA]</scope>
    <source>
        <strain evidence="4 5">JCM 3143</strain>
    </source>
</reference>
<dbReference type="EMBL" id="JBHMBW010000041">
    <property type="protein sequence ID" value="MFB9628388.1"/>
    <property type="molecule type" value="Genomic_DNA"/>
</dbReference>
<accession>A0ABV5SBF0</accession>
<sequence length="1298" mass="145157">MPKDESEGRIVTFYSYKGGTGRTMAVANVAWVLASNGLRVLAMDWDLESPGLHRFFRPFLDDSVMSATTGVIDIVNEYRWEAASSRRHDADWHLEYAKVVPHAVSLEWRFPREGTLDFLSAGQQNRDYSSLVSAFDWDTFYERLAGGSFLDALRADIKRNYDYCLIDSRTGLSDIADICTIDMPDIVVDCFTMSDQGIDGAARVAGAISERHDRHRRILPVPMRVDDGEKKKADAGRAYARSRFERFLVDVPAEDRERYWGAVEVPYKRFYAFEETLAVFGDAPQSPGSLLASFERLTEVITQGEVTGLMPMEEPVRLRWLESFTRREPALQEEILLSYAPEDRMWADWIAIVLRQANLRVTPQALSAVGDGNGARSADGVVAVVSAAYLQDFQAAAWATSTGDELNLAPRLTILRVSGDLRLDPPFSEQPAVDLFRLSPSQAAEAILRAVGKPTTVVNDPAVLSARFPGTVPAVWNVAPRNAVFTGRDKALESLRDQLVGGNQAVVLPQALYGLGGVGKTQVALEYAHRFQADYDVVWWIAAEQPDLINPALAELGRRLHLSVSESIVEVAETVREALRRGEPYKRWLLIFDNAGDPEDLRRYMPGGSGHIIVTSRNPAWVSIAKPLEVDVFSREESLEHLMRTVPGLNPEEALRVAEALGYLPLAIAQAAAWLRETGQPASDYVELLQSQAAVVLSANQAADYPSPVAATWNVSLSQLKERSPAAERLLQLCTFCSPDPISLSLLYSNETMNVLVPFDESLRGEKLVLGRVIREISRFALAKIDQGSNTLQVHRLVQAVIRGQMTQEERDKVSHEVHRILVGARPRQGEVDDPENWEKYDLIWPHLLPSNAETCVEEETKQLLTERVRYWWKRGDYDNALQLGERLSTFWEQRFGRLERQRLHLLTNIANVQRSRGMLQEAYELEQWVWGHQRALLGENHPHTLLTASGVAADLRALGQYREALAQDKEVYERWKEMYGEDHPRALRSANNLAVSYRLVGDWRNAKDLDGDIYQRMLQALGPMNPDTLNSAQNFARDMREAGDLEASIALLRQTLQHYVDLNYDDYPVALRATKSLAVSLRRAGQRKEAGEHARDVYNRYIRLYPADPEAKAAALELACCMSSAGDKAAARDMARNVMKDYSELLGPEHPYTSAAANNLCSYLRGLGSLGEARKMGEGSLGALRGHLGDTHPFTLICSINVANCAADQGELETAEDMEQRTLIGLIATLGKDHPDVLACQANLSITWRALGKEREADDLRRRTLAAVTAKLGETHPCTEALQKWRRVNRDLEPQPT</sequence>
<keyword evidence="5" id="KW-1185">Reference proteome</keyword>
<evidence type="ECO:0000259" key="2">
    <source>
        <dbReference type="Pfam" id="PF13676"/>
    </source>
</evidence>
<dbReference type="Gene3D" id="1.25.40.10">
    <property type="entry name" value="Tetratricopeptide repeat domain"/>
    <property type="match status" value="2"/>
</dbReference>
<comment type="caution">
    <text evidence="4">The sequence shown here is derived from an EMBL/GenBank/DDBJ whole genome shotgun (WGS) entry which is preliminary data.</text>
</comment>
<feature type="domain" description="NB-ARC" evidence="1">
    <location>
        <begin position="489"/>
        <end position="642"/>
    </location>
</feature>
<evidence type="ECO:0000313" key="5">
    <source>
        <dbReference type="Proteomes" id="UP001589532"/>
    </source>
</evidence>
<name>A0ABV5SBF0_9ACTN</name>
<gene>
    <name evidence="4" type="primary">fxsT</name>
    <name evidence="4" type="ORF">ACFFSA_35340</name>
</gene>
<dbReference type="Gene3D" id="3.40.50.300">
    <property type="entry name" value="P-loop containing nucleotide triphosphate hydrolases"/>
    <property type="match status" value="2"/>
</dbReference>
<dbReference type="Proteomes" id="UP001589532">
    <property type="component" value="Unassembled WGS sequence"/>
</dbReference>
<organism evidence="4 5">
    <name type="scientific">Nonomuraea helvata</name>
    <dbReference type="NCBI Taxonomy" id="37484"/>
    <lineage>
        <taxon>Bacteria</taxon>
        <taxon>Bacillati</taxon>
        <taxon>Actinomycetota</taxon>
        <taxon>Actinomycetes</taxon>
        <taxon>Streptosporangiales</taxon>
        <taxon>Streptosporangiaceae</taxon>
        <taxon>Nonomuraea</taxon>
    </lineage>
</organism>
<dbReference type="Pfam" id="PF13676">
    <property type="entry name" value="TIR_2"/>
    <property type="match status" value="1"/>
</dbReference>
<evidence type="ECO:0000313" key="4">
    <source>
        <dbReference type="EMBL" id="MFB9628388.1"/>
    </source>
</evidence>
<dbReference type="NCBIfam" id="NF040586">
    <property type="entry name" value="FxSxx_TPR"/>
    <property type="match status" value="1"/>
</dbReference>
<dbReference type="SUPFAM" id="SSF52540">
    <property type="entry name" value="P-loop containing nucleoside triphosphate hydrolases"/>
    <property type="match status" value="2"/>
</dbReference>
<dbReference type="NCBIfam" id="NF047398">
    <property type="entry name" value="AAA_KGGVGR"/>
    <property type="match status" value="1"/>
</dbReference>
<dbReference type="Pfam" id="PF13424">
    <property type="entry name" value="TPR_12"/>
    <property type="match status" value="2"/>
</dbReference>
<proteinExistence type="predicted"/>
<dbReference type="InterPro" id="IPR000157">
    <property type="entry name" value="TIR_dom"/>
</dbReference>